<dbReference type="Pfam" id="PF06808">
    <property type="entry name" value="DctM"/>
    <property type="match status" value="1"/>
</dbReference>
<keyword evidence="6 7" id="KW-0472">Membrane</keyword>
<proteinExistence type="inferred from homology"/>
<dbReference type="PIRSF" id="PIRSF006066">
    <property type="entry name" value="HI0050"/>
    <property type="match status" value="1"/>
</dbReference>
<evidence type="ECO:0000313" key="10">
    <source>
        <dbReference type="Proteomes" id="UP000187059"/>
    </source>
</evidence>
<feature type="transmembrane region" description="Helical" evidence="7">
    <location>
        <begin position="6"/>
        <end position="39"/>
    </location>
</feature>
<dbReference type="GO" id="GO:0022857">
    <property type="term" value="F:transmembrane transporter activity"/>
    <property type="evidence" value="ECO:0007669"/>
    <property type="project" value="UniProtKB-UniRule"/>
</dbReference>
<keyword evidence="5 7" id="KW-1133">Transmembrane helix</keyword>
<evidence type="ECO:0000256" key="6">
    <source>
        <dbReference type="ARBA" id="ARBA00023136"/>
    </source>
</evidence>
<keyword evidence="9" id="KW-0614">Plasmid</keyword>
<dbReference type="EMBL" id="CP015091">
    <property type="protein sequence ID" value="APZ50791.1"/>
    <property type="molecule type" value="Genomic_DNA"/>
</dbReference>
<evidence type="ECO:0000256" key="5">
    <source>
        <dbReference type="ARBA" id="ARBA00022989"/>
    </source>
</evidence>
<gene>
    <name evidence="9" type="ORF">Ga0080574_TMP457</name>
</gene>
<keyword evidence="3 7" id="KW-0997">Cell inner membrane</keyword>
<comment type="function">
    <text evidence="7">Part of the tripartite ATP-independent periplasmic (TRAP) transport system.</text>
</comment>
<dbReference type="InterPro" id="IPR004681">
    <property type="entry name" value="TRAP_DctM"/>
</dbReference>
<dbReference type="InterPro" id="IPR010656">
    <property type="entry name" value="DctM"/>
</dbReference>
<evidence type="ECO:0000256" key="4">
    <source>
        <dbReference type="ARBA" id="ARBA00022692"/>
    </source>
</evidence>
<organism evidence="9 10">
    <name type="scientific">Salipiger abyssi</name>
    <dbReference type="NCBI Taxonomy" id="1250539"/>
    <lineage>
        <taxon>Bacteria</taxon>
        <taxon>Pseudomonadati</taxon>
        <taxon>Pseudomonadota</taxon>
        <taxon>Alphaproteobacteria</taxon>
        <taxon>Rhodobacterales</taxon>
        <taxon>Roseobacteraceae</taxon>
        <taxon>Salipiger</taxon>
    </lineage>
</organism>
<comment type="similarity">
    <text evidence="7">Belongs to the TRAP transporter large permease family.</text>
</comment>
<feature type="domain" description="TRAP C4-dicarboxylate transport system permease DctM subunit" evidence="8">
    <location>
        <begin position="12"/>
        <end position="424"/>
    </location>
</feature>
<sequence>MSDLMIGFGALGMSLVLIVLRFPIGLAIGGTSLIGIYLTVGLRPMVSILKTAPFEFVASWELSAIPLFLFMGAIAYSAGMTQALFEAARIWLARLPGGLAVATNFACAGFSAASGNSLATTIAMGRIAIPEMRKYKYDISLTTGVVAASGTLGALLPPSILLVIFGIFAEQSIPKLFIAGIVPALLTAVIYAAMIVLRCTLNPALAPRPPKEDVSGDRFRVLLATWPLMMLVLAVVGSIYTGLATATEAGAIGVVASMGIAAVNRRLTWLVLRESLRQSVHATASVFFIAIGAVLMTRLMTYSGVPLFLADLMSGMALGPVGLVLMTAALYLVLGCLIDPLGMVLLTLPVLLPMFKAVGIDLIWFGILVVKFIEIGLITPPIGLNVFSVRAMVPDVAITTVFRGTLWFLVCELIVVGLLIAFPGIVTFLVR</sequence>
<evidence type="ECO:0000259" key="8">
    <source>
        <dbReference type="Pfam" id="PF06808"/>
    </source>
</evidence>
<dbReference type="AlphaFoldDB" id="A0A1P8UMZ9"/>
<evidence type="ECO:0000256" key="2">
    <source>
        <dbReference type="ARBA" id="ARBA00022475"/>
    </source>
</evidence>
<dbReference type="Proteomes" id="UP000187059">
    <property type="component" value="Plasmid pPABY1"/>
</dbReference>
<dbReference type="PANTHER" id="PTHR33362">
    <property type="entry name" value="SIALIC ACID TRAP TRANSPORTER PERMEASE PROTEIN SIAT-RELATED"/>
    <property type="match status" value="1"/>
</dbReference>
<feature type="transmembrane region" description="Helical" evidence="7">
    <location>
        <begin position="279"/>
        <end position="301"/>
    </location>
</feature>
<feature type="transmembrane region" description="Helical" evidence="7">
    <location>
        <begin position="60"/>
        <end position="79"/>
    </location>
</feature>
<keyword evidence="10" id="KW-1185">Reference proteome</keyword>
<keyword evidence="4 7" id="KW-0812">Transmembrane</keyword>
<feature type="transmembrane region" description="Helical" evidence="7">
    <location>
        <begin position="221"/>
        <end position="243"/>
    </location>
</feature>
<comment type="subunit">
    <text evidence="7">The complex comprises the extracytoplasmic solute receptor protein and the two transmembrane proteins.</text>
</comment>
<feature type="transmembrane region" description="Helical" evidence="7">
    <location>
        <begin position="145"/>
        <end position="169"/>
    </location>
</feature>
<geneLocation type="plasmid" evidence="10">
    <name>ppaby1</name>
</geneLocation>
<protein>
    <recommendedName>
        <fullName evidence="7">TRAP transporter large permease protein</fullName>
    </recommendedName>
</protein>
<feature type="transmembrane region" description="Helical" evidence="7">
    <location>
        <begin position="362"/>
        <end position="384"/>
    </location>
</feature>
<name>A0A1P8UMZ9_9RHOB</name>
<evidence type="ECO:0000256" key="1">
    <source>
        <dbReference type="ARBA" id="ARBA00004429"/>
    </source>
</evidence>
<keyword evidence="7" id="KW-0813">Transport</keyword>
<dbReference type="OrthoDB" id="9790209at2"/>
<evidence type="ECO:0000313" key="9">
    <source>
        <dbReference type="EMBL" id="APZ50791.1"/>
    </source>
</evidence>
<dbReference type="GO" id="GO:0005886">
    <property type="term" value="C:plasma membrane"/>
    <property type="evidence" value="ECO:0007669"/>
    <property type="project" value="UniProtKB-SubCell"/>
</dbReference>
<dbReference type="RefSeq" id="WP_076694901.1">
    <property type="nucleotide sequence ID" value="NZ_CP015091.1"/>
</dbReference>
<accession>A0A1P8UMZ9</accession>
<comment type="subcellular location">
    <subcellularLocation>
        <location evidence="1 7">Cell inner membrane</location>
        <topology evidence="1 7">Multi-pass membrane protein</topology>
    </subcellularLocation>
</comment>
<feature type="transmembrane region" description="Helical" evidence="7">
    <location>
        <begin position="175"/>
        <end position="201"/>
    </location>
</feature>
<feature type="transmembrane region" description="Helical" evidence="7">
    <location>
        <begin position="321"/>
        <end position="350"/>
    </location>
</feature>
<feature type="transmembrane region" description="Helical" evidence="7">
    <location>
        <begin position="249"/>
        <end position="267"/>
    </location>
</feature>
<feature type="transmembrane region" description="Helical" evidence="7">
    <location>
        <begin position="404"/>
        <end position="430"/>
    </location>
</feature>
<reference evidence="9 10" key="1">
    <citation type="submission" date="2016-04" db="EMBL/GenBank/DDBJ databases">
        <title>Deep-sea bacteria in the southern Pacific.</title>
        <authorList>
            <person name="Tang K."/>
        </authorList>
    </citation>
    <scope>NUCLEOTIDE SEQUENCE [LARGE SCALE GENOMIC DNA]</scope>
    <source>
        <strain evidence="9 10">JLT2014</strain>
        <plasmid evidence="10">ppaby1</plasmid>
    </source>
</reference>
<dbReference type="PANTHER" id="PTHR33362:SF5">
    <property type="entry name" value="C4-DICARBOXYLATE TRAP TRANSPORTER LARGE PERMEASE PROTEIN DCTM"/>
    <property type="match status" value="1"/>
</dbReference>
<evidence type="ECO:0000256" key="3">
    <source>
        <dbReference type="ARBA" id="ARBA00022519"/>
    </source>
</evidence>
<feature type="transmembrane region" description="Helical" evidence="7">
    <location>
        <begin position="99"/>
        <end position="124"/>
    </location>
</feature>
<keyword evidence="2" id="KW-1003">Cell membrane</keyword>
<dbReference type="KEGG" id="paby:Ga0080574_TMP457"/>
<dbReference type="NCBIfam" id="TIGR00786">
    <property type="entry name" value="dctM"/>
    <property type="match status" value="1"/>
</dbReference>
<evidence type="ECO:0000256" key="7">
    <source>
        <dbReference type="RuleBase" id="RU369079"/>
    </source>
</evidence>